<evidence type="ECO:0000313" key="3">
    <source>
        <dbReference type="EMBL" id="SEM97017.1"/>
    </source>
</evidence>
<evidence type="ECO:0000313" key="4">
    <source>
        <dbReference type="Proteomes" id="UP000198775"/>
    </source>
</evidence>
<feature type="region of interest" description="Disordered" evidence="1">
    <location>
        <begin position="170"/>
        <end position="209"/>
    </location>
</feature>
<dbReference type="RefSeq" id="WP_092656409.1">
    <property type="nucleotide sequence ID" value="NZ_FOCX01000001.1"/>
</dbReference>
<dbReference type="AlphaFoldDB" id="A0A1H8CS90"/>
<keyword evidence="2" id="KW-0812">Transmembrane</keyword>
<proteinExistence type="predicted"/>
<keyword evidence="4" id="KW-1185">Reference proteome</keyword>
<accession>A0A1H8CS90</accession>
<keyword evidence="2" id="KW-0472">Membrane</keyword>
<name>A0A1H8CS90_9EURY</name>
<dbReference type="Proteomes" id="UP000198775">
    <property type="component" value="Unassembled WGS sequence"/>
</dbReference>
<evidence type="ECO:0000256" key="1">
    <source>
        <dbReference type="SAM" id="MobiDB-lite"/>
    </source>
</evidence>
<organism evidence="3 4">
    <name type="scientific">Halorientalis persicus</name>
    <dbReference type="NCBI Taxonomy" id="1367881"/>
    <lineage>
        <taxon>Archaea</taxon>
        <taxon>Methanobacteriati</taxon>
        <taxon>Methanobacteriota</taxon>
        <taxon>Stenosarchaea group</taxon>
        <taxon>Halobacteria</taxon>
        <taxon>Halobacteriales</taxon>
        <taxon>Haloarculaceae</taxon>
        <taxon>Halorientalis</taxon>
    </lineage>
</organism>
<dbReference type="OrthoDB" id="291824at2157"/>
<feature type="transmembrane region" description="Helical" evidence="2">
    <location>
        <begin position="52"/>
        <end position="74"/>
    </location>
</feature>
<evidence type="ECO:0000256" key="2">
    <source>
        <dbReference type="SAM" id="Phobius"/>
    </source>
</evidence>
<sequence length="392" mass="42233">MAHPAESAFVGAIIGLITALVAFPTRVGRLLAPAGGVVVDGIRWVSETLPDWAFILTVFLGTMIVAVVVAYEFARVGYAAVRRAGPRTKRIVRFVTPNTPIGKAAFAFCVTILFLIGSVWALPYVIGDIGANSPITDSGDLSNTSDPQDSAEEVTDHYGQLLADDTIISGQDASSYDRPRPDTDGDRLKDSWEERGRTPDGAKLPNADPDRMDLYVQINYGSYTHPLTQREKQMLTEVWAEMPVRNPDGSTGITLHIDDTRSDGYGGAIGEEIVAGGPEIRDYYTARNLGPRRCQYHQVLVGESTGSLGWGSAPGFSSIVDDQPPESDGEIPARVHVITHELLHNVAGKVGGRKHTTEGWLSTADDTFLSDATAQDLNDGLAGSGYFQQNLC</sequence>
<feature type="compositionally biased region" description="Basic and acidic residues" evidence="1">
    <location>
        <begin position="175"/>
        <end position="200"/>
    </location>
</feature>
<reference evidence="4" key="1">
    <citation type="submission" date="2016-10" db="EMBL/GenBank/DDBJ databases">
        <authorList>
            <person name="Varghese N."/>
            <person name="Submissions S."/>
        </authorList>
    </citation>
    <scope>NUCLEOTIDE SEQUENCE [LARGE SCALE GENOMIC DNA]</scope>
    <source>
        <strain evidence="4">IBRC-M 10043</strain>
    </source>
</reference>
<protein>
    <submittedName>
        <fullName evidence="3">Uncharacterized protein</fullName>
    </submittedName>
</protein>
<gene>
    <name evidence="3" type="ORF">SAMN05216388_100146</name>
</gene>
<keyword evidence="2" id="KW-1133">Transmembrane helix</keyword>
<dbReference type="EMBL" id="FOCX01000001">
    <property type="protein sequence ID" value="SEM97017.1"/>
    <property type="molecule type" value="Genomic_DNA"/>
</dbReference>
<feature type="transmembrane region" description="Helical" evidence="2">
    <location>
        <begin position="104"/>
        <end position="126"/>
    </location>
</feature>
<feature type="transmembrane region" description="Helical" evidence="2">
    <location>
        <begin position="6"/>
        <end position="23"/>
    </location>
</feature>